<dbReference type="Proteomes" id="UP000015453">
    <property type="component" value="Unassembled WGS sequence"/>
</dbReference>
<dbReference type="AlphaFoldDB" id="S8C6J1"/>
<sequence length="320" mass="36527">SLFTRNFRSDASLEALRKASEDRTPNVVLYNYPSFSGAYGALFAHLYHSRLDLPCLILPFSAVLPFSVEDLCIEGLNTCYLLDFFGPKFFSLELFRRTSCRIVGFDHRKSMLSRLRESDANVALHLDNEKNSSSAAYTYFSAKLSETISHDGDCKNLLNHEEQERLNPVVKYIEDRDLRRWSLPDIKPFNIGLRKWHSMLNCVTNPSMFHQLMMEICLDDVISAGKKYISCRQMEANNLLQNVFRLRLGRGFYGECLGVRTDGNSNFVDEMGKELSRRSSAAGLRPIGAVIYMQRNNLKMCLRTMDSNTDTSQIAKVVHG</sequence>
<reference evidence="1 2" key="1">
    <citation type="journal article" date="2013" name="BMC Genomics">
        <title>The miniature genome of a carnivorous plant Genlisea aurea contains a low number of genes and short non-coding sequences.</title>
        <authorList>
            <person name="Leushkin E.V."/>
            <person name="Sutormin R.A."/>
            <person name="Nabieva E.R."/>
            <person name="Penin A.A."/>
            <person name="Kondrashov A.S."/>
            <person name="Logacheva M.D."/>
        </authorList>
    </citation>
    <scope>NUCLEOTIDE SEQUENCE [LARGE SCALE GENOMIC DNA]</scope>
</reference>
<dbReference type="EMBL" id="AUSU01006174">
    <property type="protein sequence ID" value="EPS62390.1"/>
    <property type="molecule type" value="Genomic_DNA"/>
</dbReference>
<dbReference type="OrthoDB" id="746891at2759"/>
<feature type="non-terminal residue" evidence="1">
    <location>
        <position position="1"/>
    </location>
</feature>
<evidence type="ECO:0000313" key="1">
    <source>
        <dbReference type="EMBL" id="EPS62390.1"/>
    </source>
</evidence>
<evidence type="ECO:0000313" key="2">
    <source>
        <dbReference type="Proteomes" id="UP000015453"/>
    </source>
</evidence>
<proteinExistence type="predicted"/>
<name>S8C6J1_9LAMI</name>
<keyword evidence="2" id="KW-1185">Reference proteome</keyword>
<dbReference type="PANTHER" id="PTHR46922:SF3">
    <property type="entry name" value="HEAT SHOCK PROTEIN"/>
    <property type="match status" value="1"/>
</dbReference>
<feature type="non-terminal residue" evidence="1">
    <location>
        <position position="320"/>
    </location>
</feature>
<gene>
    <name evidence="1" type="ORF">M569_12400</name>
</gene>
<protein>
    <submittedName>
        <fullName evidence="1">Uncharacterized protein</fullName>
    </submittedName>
</protein>
<accession>S8C6J1</accession>
<dbReference type="PANTHER" id="PTHR46922">
    <property type="entry name" value="DHHA1 DOMAIN PROTEIN"/>
    <property type="match status" value="1"/>
</dbReference>
<comment type="caution">
    <text evidence="1">The sequence shown here is derived from an EMBL/GenBank/DDBJ whole genome shotgun (WGS) entry which is preliminary data.</text>
</comment>
<organism evidence="1 2">
    <name type="scientific">Genlisea aurea</name>
    <dbReference type="NCBI Taxonomy" id="192259"/>
    <lineage>
        <taxon>Eukaryota</taxon>
        <taxon>Viridiplantae</taxon>
        <taxon>Streptophyta</taxon>
        <taxon>Embryophyta</taxon>
        <taxon>Tracheophyta</taxon>
        <taxon>Spermatophyta</taxon>
        <taxon>Magnoliopsida</taxon>
        <taxon>eudicotyledons</taxon>
        <taxon>Gunneridae</taxon>
        <taxon>Pentapetalae</taxon>
        <taxon>asterids</taxon>
        <taxon>lamiids</taxon>
        <taxon>Lamiales</taxon>
        <taxon>Lentibulariaceae</taxon>
        <taxon>Genlisea</taxon>
    </lineage>
</organism>